<proteinExistence type="predicted"/>
<reference evidence="2" key="1">
    <citation type="journal article" date="2023" name="G3 (Bethesda)">
        <title>Genome assembly and association tests identify interacting loci associated with vigor, precocity, and sex in interspecific pistachio rootstocks.</title>
        <authorList>
            <person name="Palmer W."/>
            <person name="Jacygrad E."/>
            <person name="Sagayaradj S."/>
            <person name="Cavanaugh K."/>
            <person name="Han R."/>
            <person name="Bertier L."/>
            <person name="Beede B."/>
            <person name="Kafkas S."/>
            <person name="Golino D."/>
            <person name="Preece J."/>
            <person name="Michelmore R."/>
        </authorList>
    </citation>
    <scope>NUCLEOTIDE SEQUENCE [LARGE SCALE GENOMIC DNA]</scope>
</reference>
<comment type="caution">
    <text evidence="1">The sequence shown here is derived from an EMBL/GenBank/DDBJ whole genome shotgun (WGS) entry which is preliminary data.</text>
</comment>
<gene>
    <name evidence="1" type="ORF">Patl1_02422</name>
</gene>
<accession>A0ACC1CAB1</accession>
<name>A0ACC1CAB1_9ROSI</name>
<keyword evidence="2" id="KW-1185">Reference proteome</keyword>
<evidence type="ECO:0000313" key="1">
    <source>
        <dbReference type="EMBL" id="KAJ0112531.1"/>
    </source>
</evidence>
<organism evidence="1 2">
    <name type="scientific">Pistacia atlantica</name>
    <dbReference type="NCBI Taxonomy" id="434234"/>
    <lineage>
        <taxon>Eukaryota</taxon>
        <taxon>Viridiplantae</taxon>
        <taxon>Streptophyta</taxon>
        <taxon>Embryophyta</taxon>
        <taxon>Tracheophyta</taxon>
        <taxon>Spermatophyta</taxon>
        <taxon>Magnoliopsida</taxon>
        <taxon>eudicotyledons</taxon>
        <taxon>Gunneridae</taxon>
        <taxon>Pentapetalae</taxon>
        <taxon>rosids</taxon>
        <taxon>malvids</taxon>
        <taxon>Sapindales</taxon>
        <taxon>Anacardiaceae</taxon>
        <taxon>Pistacia</taxon>
    </lineage>
</organism>
<evidence type="ECO:0000313" key="2">
    <source>
        <dbReference type="Proteomes" id="UP001164250"/>
    </source>
</evidence>
<dbReference type="Proteomes" id="UP001164250">
    <property type="component" value="Chromosome 1"/>
</dbReference>
<protein>
    <submittedName>
        <fullName evidence="1">Uncharacterized protein</fullName>
    </submittedName>
</protein>
<sequence>MAAAAATSFTPSLSTPATSSSETLKPAFITLNLGFLSSTSKSLRAMKATTGGNGVGVRSALGARMVSMPTIKTPTSLDFETSVFKKEKISLAGHDEYIVRGGRDLFKLLPDAFKGIKQIGVIGWGSQFLEPLELCYRSLRVCGDRPIADGSLLDFLRQVSTFGLCLVRLDIRQESDRHTDVLDAITKYLGIGSYREWSEEKRQEWLLSELRGKRPVFGPDLPKTEEIAGVLDTIHVISELPPDNSGAYIISMATAPSDVLAVELLQRECHVKHPLRVVPLFEKLADLEAAPAAVARLFSIDWYRNRINGKQEVMIGYSDSGKDAGRLSAAWQLYKTQEELVQVAKHYGVKLTMFHGRGGTVGRGGGPTHLAILSQPPDTIHGSLRVTVQGEVIEQSFGEEHLCFRTLQRFTAATLEHGMHPPVSPKPEWRSLMDEMAVVATKEYRSIVFQEPRFVEYFRLATPELEYGRMNIGSRPSKRKPSGGIESLRAIPWIFAWTQTRFHLPVWLGFGAAFKHVIDKDIKNLHMLREMYNMWPFFRVTIDLVEMVFAKGDPGIAALYDKLLVSEELRPFGEKLRRNYEETKHLLLQVAGHRDLLEGDPYLKQRLRLRDAYITTLNVCQAYTLKQIRDSNFHVKGRPHLSKEYMESRKPAAELVRLNPTSEYAPGLEDTLILTMKGIAAGMQNTG</sequence>
<dbReference type="EMBL" id="CM047897">
    <property type="protein sequence ID" value="KAJ0112531.1"/>
    <property type="molecule type" value="Genomic_DNA"/>
</dbReference>